<evidence type="ECO:0000313" key="5">
    <source>
        <dbReference type="Proteomes" id="UP000681414"/>
    </source>
</evidence>
<dbReference type="PANTHER" id="PTHR43694">
    <property type="entry name" value="RIBONUCLEASE J"/>
    <property type="match status" value="1"/>
</dbReference>
<dbReference type="Gene3D" id="3.60.15.10">
    <property type="entry name" value="Ribonuclease Z/Hydroxyacylglutathione hydrolase-like"/>
    <property type="match status" value="1"/>
</dbReference>
<accession>A0A942YHZ8</accession>
<keyword evidence="1" id="KW-0269">Exonuclease</keyword>
<sequence length="434" mass="48836">MMIEKTIENSATTIQFYAGLKTIGGTIFEIKYKEERFIADFGMVFQNKEGVQARPQSMISDLQALGVIPMISGVLKSDEVDKNATIAISHLHLDHMGLLQYVHPDVPIIMSEESKTLYEHLHTIEEEPNVNVGQQVKSVPFHQPFQVSQHIQIEFFPVNHDVLGASAIKITTPDTKIVYTGDIRLHEKDVDTANLPKIAGSPDVLIIETTNVQEEFLDVNPFIPSEADALIPALLEIESPIIFNIYHRNVKRLEILIEAARQKEKMIVFEPETAYLIESFNLDAPHVRYLIDGQDTSKIANQIQRIQPITLDEVRDRFSSVWFQSSYHLINTLLELPVEGATYVHSNGVPLGSFDPMYADLLERIQTLGMEFVVLGVSGHAAAEQIKWMADALQAKVTIPLHGFTPELLKGPYQTFLPEKNKIYPISSLLQGMK</sequence>
<evidence type="ECO:0000259" key="3">
    <source>
        <dbReference type="SMART" id="SM00849"/>
    </source>
</evidence>
<dbReference type="InterPro" id="IPR036866">
    <property type="entry name" value="RibonucZ/Hydroxyglut_hydro"/>
</dbReference>
<dbReference type="SMART" id="SM00849">
    <property type="entry name" value="Lactamase_B"/>
    <property type="match status" value="1"/>
</dbReference>
<dbReference type="Gene3D" id="3.40.50.10710">
    <property type="entry name" value="Metallo-hydrolase/oxidoreductase"/>
    <property type="match status" value="1"/>
</dbReference>
<feature type="domain" description="Metallo-beta-lactamase" evidence="3">
    <location>
        <begin position="24"/>
        <end position="234"/>
    </location>
</feature>
<dbReference type="AlphaFoldDB" id="A0A942YHZ8"/>
<organism evidence="4 5">
    <name type="scientific">Lederbergia citri</name>
    <dbReference type="NCBI Taxonomy" id="2833580"/>
    <lineage>
        <taxon>Bacteria</taxon>
        <taxon>Bacillati</taxon>
        <taxon>Bacillota</taxon>
        <taxon>Bacilli</taxon>
        <taxon>Bacillales</taxon>
        <taxon>Bacillaceae</taxon>
        <taxon>Lederbergia</taxon>
    </lineage>
</organism>
<dbReference type="EMBL" id="JAGYPG010000002">
    <property type="protein sequence ID" value="MBS4196384.1"/>
    <property type="molecule type" value="Genomic_DNA"/>
</dbReference>
<dbReference type="PANTHER" id="PTHR43694:SF1">
    <property type="entry name" value="RIBONUCLEASE J"/>
    <property type="match status" value="1"/>
</dbReference>
<dbReference type="GO" id="GO:0004527">
    <property type="term" value="F:exonuclease activity"/>
    <property type="evidence" value="ECO:0007669"/>
    <property type="project" value="UniProtKB-KW"/>
</dbReference>
<dbReference type="RefSeq" id="WP_213125520.1">
    <property type="nucleotide sequence ID" value="NZ_JAGYPG010000002.1"/>
</dbReference>
<reference evidence="4 5" key="1">
    <citation type="submission" date="2021-05" db="EMBL/GenBank/DDBJ databases">
        <title>Novel Bacillus species.</title>
        <authorList>
            <person name="Liu G."/>
        </authorList>
    </citation>
    <scope>NUCLEOTIDE SEQUENCE [LARGE SCALE GENOMIC DNA]</scope>
    <source>
        <strain evidence="5">FJAT-49780</strain>
    </source>
</reference>
<dbReference type="Proteomes" id="UP000681414">
    <property type="component" value="Unassembled WGS sequence"/>
</dbReference>
<comment type="caution">
    <text evidence="4">The sequence shown here is derived from an EMBL/GenBank/DDBJ whole genome shotgun (WGS) entry which is preliminary data.</text>
</comment>
<dbReference type="SUPFAM" id="SSF56281">
    <property type="entry name" value="Metallo-hydrolase/oxidoreductase"/>
    <property type="match status" value="1"/>
</dbReference>
<proteinExistence type="predicted"/>
<dbReference type="GO" id="GO:0003723">
    <property type="term" value="F:RNA binding"/>
    <property type="evidence" value="ECO:0007669"/>
    <property type="project" value="UniProtKB-KW"/>
</dbReference>
<keyword evidence="1" id="KW-0378">Hydrolase</keyword>
<dbReference type="InterPro" id="IPR042173">
    <property type="entry name" value="RNase_J_2"/>
</dbReference>
<gene>
    <name evidence="4" type="ORF">KHA97_15055</name>
</gene>
<protein>
    <recommendedName>
        <fullName evidence="3">Metallo-beta-lactamase domain-containing protein</fullName>
    </recommendedName>
</protein>
<dbReference type="InterPro" id="IPR001279">
    <property type="entry name" value="Metallo-B-lactamas"/>
</dbReference>
<keyword evidence="2" id="KW-0694">RNA-binding</keyword>
<keyword evidence="1" id="KW-0540">Nuclease</keyword>
<evidence type="ECO:0000313" key="4">
    <source>
        <dbReference type="EMBL" id="MBS4196384.1"/>
    </source>
</evidence>
<evidence type="ECO:0000256" key="1">
    <source>
        <dbReference type="ARBA" id="ARBA00022839"/>
    </source>
</evidence>
<name>A0A942YHZ8_9BACI</name>
<keyword evidence="5" id="KW-1185">Reference proteome</keyword>
<dbReference type="Pfam" id="PF12706">
    <property type="entry name" value="Lactamase_B_2"/>
    <property type="match status" value="1"/>
</dbReference>
<evidence type="ECO:0000256" key="2">
    <source>
        <dbReference type="ARBA" id="ARBA00022884"/>
    </source>
</evidence>